<dbReference type="OMA" id="ESEPMYF"/>
<keyword evidence="15" id="KW-0511">Multifunctional enzyme</keyword>
<evidence type="ECO:0000256" key="5">
    <source>
        <dbReference type="ARBA" id="ARBA00005051"/>
    </source>
</evidence>
<evidence type="ECO:0000256" key="8">
    <source>
        <dbReference type="ARBA" id="ARBA00022679"/>
    </source>
</evidence>
<evidence type="ECO:0000256" key="4">
    <source>
        <dbReference type="ARBA" id="ARBA00004763"/>
    </source>
</evidence>
<dbReference type="GO" id="GO:0004150">
    <property type="term" value="F:dihydroneopterin aldolase activity"/>
    <property type="evidence" value="ECO:0007669"/>
    <property type="project" value="UniProtKB-UniRule"/>
</dbReference>
<dbReference type="Gene3D" id="3.20.20.20">
    <property type="entry name" value="Dihydropteroate synthase-like"/>
    <property type="match status" value="1"/>
</dbReference>
<evidence type="ECO:0000256" key="13">
    <source>
        <dbReference type="ARBA" id="ARBA00022842"/>
    </source>
</evidence>
<dbReference type="EMBL" id="SWFT01000149">
    <property type="protein sequence ID" value="KAA8897977.1"/>
    <property type="molecule type" value="Genomic_DNA"/>
</dbReference>
<evidence type="ECO:0000313" key="19">
    <source>
        <dbReference type="Proteomes" id="UP000449547"/>
    </source>
</evidence>
<keyword evidence="9 16" id="KW-0479">Metal-binding</keyword>
<dbReference type="GO" id="GO:0003848">
    <property type="term" value="F:2-amino-4-hydroxy-6-hydroxymethyldihydropteridine diphosphokinase activity"/>
    <property type="evidence" value="ECO:0007669"/>
    <property type="project" value="UniProtKB-UniRule"/>
</dbReference>
<evidence type="ECO:0000256" key="11">
    <source>
        <dbReference type="ARBA" id="ARBA00022777"/>
    </source>
</evidence>
<evidence type="ECO:0000256" key="12">
    <source>
        <dbReference type="ARBA" id="ARBA00022840"/>
    </source>
</evidence>
<dbReference type="PANTHER" id="PTHR20941:SF1">
    <property type="entry name" value="FOLIC ACID SYNTHESIS PROTEIN FOL1"/>
    <property type="match status" value="1"/>
</dbReference>
<evidence type="ECO:0000259" key="17">
    <source>
        <dbReference type="PROSITE" id="PS50972"/>
    </source>
</evidence>
<evidence type="ECO:0000256" key="1">
    <source>
        <dbReference type="ARBA" id="ARBA00000012"/>
    </source>
</evidence>
<keyword evidence="14 16" id="KW-0289">Folate biosynthesis</keyword>
<evidence type="ECO:0000256" key="15">
    <source>
        <dbReference type="ARBA" id="ARBA00023268"/>
    </source>
</evidence>
<dbReference type="InterPro" id="IPR045031">
    <property type="entry name" value="DHP_synth-like"/>
</dbReference>
<dbReference type="NCBIfam" id="TIGR01496">
    <property type="entry name" value="DHPS"/>
    <property type="match status" value="1"/>
</dbReference>
<protein>
    <recommendedName>
        <fullName evidence="16">Folic acid synthesis protein fol1</fullName>
    </recommendedName>
</protein>
<comment type="catalytic activity">
    <reaction evidence="2">
        <text>6-hydroxymethyl-7,8-dihydropterin + ATP = (7,8-dihydropterin-6-yl)methyl diphosphate + AMP + H(+)</text>
        <dbReference type="Rhea" id="RHEA:11412"/>
        <dbReference type="ChEBI" id="CHEBI:15378"/>
        <dbReference type="ChEBI" id="CHEBI:30616"/>
        <dbReference type="ChEBI" id="CHEBI:44841"/>
        <dbReference type="ChEBI" id="CHEBI:72950"/>
        <dbReference type="ChEBI" id="CHEBI:456215"/>
        <dbReference type="EC" id="2.7.6.3"/>
    </reaction>
</comment>
<dbReference type="Pfam" id="PF02152">
    <property type="entry name" value="FolB"/>
    <property type="match status" value="2"/>
</dbReference>
<dbReference type="InterPro" id="IPR000550">
    <property type="entry name" value="Hppk"/>
</dbReference>
<dbReference type="SMART" id="SM00905">
    <property type="entry name" value="FolB"/>
    <property type="match status" value="2"/>
</dbReference>
<evidence type="ECO:0000256" key="3">
    <source>
        <dbReference type="ARBA" id="ARBA00001946"/>
    </source>
</evidence>
<dbReference type="GO" id="GO:0016301">
    <property type="term" value="F:kinase activity"/>
    <property type="evidence" value="ECO:0007669"/>
    <property type="project" value="UniProtKB-UniRule"/>
</dbReference>
<evidence type="ECO:0000256" key="10">
    <source>
        <dbReference type="ARBA" id="ARBA00022741"/>
    </source>
</evidence>
<gene>
    <name evidence="18" type="ORF">DIURU_004830</name>
</gene>
<evidence type="ECO:0000256" key="14">
    <source>
        <dbReference type="ARBA" id="ARBA00022909"/>
    </source>
</evidence>
<dbReference type="InterPro" id="IPR000489">
    <property type="entry name" value="Pterin-binding_dom"/>
</dbReference>
<evidence type="ECO:0000313" key="18">
    <source>
        <dbReference type="EMBL" id="KAA8897977.1"/>
    </source>
</evidence>
<name>A0A642UHP5_DIURU</name>
<dbReference type="PROSITE" id="PS50972">
    <property type="entry name" value="PTERIN_BINDING"/>
    <property type="match status" value="1"/>
</dbReference>
<comment type="similarity">
    <text evidence="6 16">In the N-terminal section; belongs to the DHNA family.</text>
</comment>
<dbReference type="PROSITE" id="PS00792">
    <property type="entry name" value="DHPS_1"/>
    <property type="match status" value="1"/>
</dbReference>
<dbReference type="PROSITE" id="PS00793">
    <property type="entry name" value="DHPS_2"/>
    <property type="match status" value="1"/>
</dbReference>
<dbReference type="InterPro" id="IPR011005">
    <property type="entry name" value="Dihydropteroate_synth-like_sf"/>
</dbReference>
<comment type="cofactor">
    <cofactor evidence="3 16">
        <name>Mg(2+)</name>
        <dbReference type="ChEBI" id="CHEBI:18420"/>
    </cofactor>
</comment>
<evidence type="ECO:0000256" key="9">
    <source>
        <dbReference type="ARBA" id="ARBA00022723"/>
    </source>
</evidence>
<dbReference type="GO" id="GO:0004156">
    <property type="term" value="F:dihydropteroate synthase activity"/>
    <property type="evidence" value="ECO:0007669"/>
    <property type="project" value="UniProtKB-UniRule"/>
</dbReference>
<keyword evidence="13 16" id="KW-0460">Magnesium</keyword>
<dbReference type="PIRSF" id="PIRSF000741">
    <property type="entry name" value="Folic_acid_synth"/>
    <property type="match status" value="1"/>
</dbReference>
<dbReference type="SUPFAM" id="SSF51717">
    <property type="entry name" value="Dihydropteroate synthetase-like"/>
    <property type="match status" value="1"/>
</dbReference>
<evidence type="ECO:0000256" key="6">
    <source>
        <dbReference type="ARBA" id="ARBA00009640"/>
    </source>
</evidence>
<keyword evidence="16" id="KW-0456">Lyase</keyword>
<dbReference type="OrthoDB" id="615426at2759"/>
<dbReference type="RefSeq" id="XP_034010234.1">
    <property type="nucleotide sequence ID" value="XM_034157747.1"/>
</dbReference>
<dbReference type="Proteomes" id="UP000449547">
    <property type="component" value="Unassembled WGS sequence"/>
</dbReference>
<dbReference type="SUPFAM" id="SSF55083">
    <property type="entry name" value="6-hydroxymethyl-7,8-dihydropterin pyrophosphokinase, HPPK"/>
    <property type="match status" value="1"/>
</dbReference>
<dbReference type="UniPathway" id="UPA00077">
    <property type="reaction ID" value="UER00155"/>
</dbReference>
<dbReference type="GO" id="GO:0046654">
    <property type="term" value="P:tetrahydrofolate biosynthetic process"/>
    <property type="evidence" value="ECO:0007669"/>
    <property type="project" value="UniProtKB-UniRule"/>
</dbReference>
<dbReference type="Pfam" id="PF01288">
    <property type="entry name" value="HPPK"/>
    <property type="match status" value="1"/>
</dbReference>
<dbReference type="SUPFAM" id="SSF55620">
    <property type="entry name" value="Tetrahydrobiopterin biosynthesis enzymes-like"/>
    <property type="match status" value="2"/>
</dbReference>
<dbReference type="AlphaFoldDB" id="A0A642UHP5"/>
<comment type="caution">
    <text evidence="18">The sequence shown here is derived from an EMBL/GenBank/DDBJ whole genome shotgun (WGS) entry which is preliminary data.</text>
</comment>
<comment type="pathway">
    <text evidence="4">Cofactor biosynthesis; tetrahydrofolate biosynthesis; 7,8-dihydrofolate from 2-amino-4-hydroxy-6-hydroxymethyl-7,8-dihydropteridine diphosphate and 4-aminobenzoate: step 1/2.</text>
</comment>
<dbReference type="InterPro" id="IPR016261">
    <property type="entry name" value="Folic_acid_synth"/>
</dbReference>
<comment type="similarity">
    <text evidence="16">In the central section; belongs to the HPPK family.</text>
</comment>
<keyword evidence="12 16" id="KW-0067">ATP-binding</keyword>
<keyword evidence="8 16" id="KW-0808">Transferase</keyword>
<comment type="pathway">
    <text evidence="5">Cofactor biosynthesis; tetrahydrofolate biosynthesis; 2-amino-4-hydroxy-6-hydroxymethyl-7,8-dihydropteridine diphosphate from 7,8-dihydroneopterin triphosphate: step 4/4.</text>
</comment>
<evidence type="ECO:0000256" key="16">
    <source>
        <dbReference type="PIRNR" id="PIRNR000741"/>
    </source>
</evidence>
<dbReference type="GO" id="GO:0005740">
    <property type="term" value="C:mitochondrial envelope"/>
    <property type="evidence" value="ECO:0007669"/>
    <property type="project" value="TreeGrafter"/>
</dbReference>
<feature type="domain" description="Pterin-binding" evidence="17">
    <location>
        <begin position="474"/>
        <end position="775"/>
    </location>
</feature>
<dbReference type="PROSITE" id="PS00794">
    <property type="entry name" value="HPPK"/>
    <property type="match status" value="1"/>
</dbReference>
<organism evidence="18 19">
    <name type="scientific">Diutina rugosa</name>
    <name type="common">Yeast</name>
    <name type="synonym">Candida rugosa</name>
    <dbReference type="NCBI Taxonomy" id="5481"/>
    <lineage>
        <taxon>Eukaryota</taxon>
        <taxon>Fungi</taxon>
        <taxon>Dikarya</taxon>
        <taxon>Ascomycota</taxon>
        <taxon>Saccharomycotina</taxon>
        <taxon>Pichiomycetes</taxon>
        <taxon>Debaryomycetaceae</taxon>
        <taxon>Diutina</taxon>
    </lineage>
</organism>
<dbReference type="InterPro" id="IPR035907">
    <property type="entry name" value="Hppk_sf"/>
</dbReference>
<dbReference type="InterPro" id="IPR043133">
    <property type="entry name" value="GTP-CH-I_C/QueF"/>
</dbReference>
<dbReference type="NCBIfam" id="TIGR00526">
    <property type="entry name" value="folB_dom"/>
    <property type="match status" value="2"/>
</dbReference>
<dbReference type="NCBIfam" id="TIGR01498">
    <property type="entry name" value="folK"/>
    <property type="match status" value="1"/>
</dbReference>
<evidence type="ECO:0000256" key="7">
    <source>
        <dbReference type="ARBA" id="ARBA00009951"/>
    </source>
</evidence>
<dbReference type="GeneID" id="54783481"/>
<dbReference type="Pfam" id="PF00809">
    <property type="entry name" value="Pterin_bind"/>
    <property type="match status" value="2"/>
</dbReference>
<proteinExistence type="inferred from homology"/>
<dbReference type="Gene3D" id="3.30.1130.10">
    <property type="match status" value="2"/>
</dbReference>
<keyword evidence="19" id="KW-1185">Reference proteome</keyword>
<dbReference type="CDD" id="cd00483">
    <property type="entry name" value="HPPK"/>
    <property type="match status" value="1"/>
</dbReference>
<comment type="similarity">
    <text evidence="7 16">In the C-terminal section; belongs to the DHPS family.</text>
</comment>
<keyword evidence="11 16" id="KW-0418">Kinase</keyword>
<comment type="function">
    <text evidence="16">Catalyzes three sequential steps of tetrahydrofolate biosynthesis.</text>
</comment>
<dbReference type="InterPro" id="IPR006390">
    <property type="entry name" value="DHP_synth_dom"/>
</dbReference>
<dbReference type="VEuPathDB" id="FungiDB:DIURU_004830"/>
<dbReference type="GO" id="GO:0046872">
    <property type="term" value="F:metal ion binding"/>
    <property type="evidence" value="ECO:0007669"/>
    <property type="project" value="UniProtKB-UniRule"/>
</dbReference>
<sequence length="786" mass="87299">MYILRRGVALSRRVMKDTVFIEQLAATAIVGKDAWNRATPQPLAVSVRLNTDFSQASASDNLEHSLNYAVISRNIHEFFTQNARRNFGSLAAVGSAVSGLLFANNEPYTAQITVSSPKSEIRADKVSWTCTYNKDGKTDSDILEINHLRLLTVIGVFTFERLQRQVVNLDLKLTATPEVNIRKVIDDVVDYVEQSNFKTVEALVSRVGQVILQNHDQHISTADVSVTKPNAINYTEGVGVASKMIAKDFEGKEPLVVTPEQFSSFNLPVAQAAAHSEEGSLHTVYIAFGSNVGNQMAQIRQALDLLDQHGVNVKVTSSMYLSKPMYYKDQPNFYNGVVKAVTKQSPQELLATLKSIEYDHIDRKKDFDNGPRSIDLDIILYDDACINTENLVVPHKLMLERTFVLEPLCELIPPSFVHPVTAEPIHDHLHQLLNSQTDEDLQESTRLQQLLPMPRLNGDENPLKFDQIHNLHPTMIMGILNTTPDSFSDGGKNYDRDMSEVEANALKLVDEGATIIDIGGVSTRPGSVEPSEEEELKRVVPYVEMIRNSTHPRLANVVISIDTYRAKVAAAALEAGADIINDVSMGLYEPEIFDVVATYHCPYIMNHTRGTPATMSKLTTYTPNTDESINEFYVDPSQTVVPALSPSAETLINGVSRELAHQITQAFARGVRKWQIILDPGIGFAKNKDQNLTLLRHASYFKRYSKEFEGDKYLSFNGMALLIGTSRKRFLGTLIDEPVAAQRVIATTATTVGCIEQNVDILRVHDVKENKEAAVVGDAIYRGLVD</sequence>
<dbReference type="GO" id="GO:0046656">
    <property type="term" value="P:folic acid biosynthetic process"/>
    <property type="evidence" value="ECO:0007669"/>
    <property type="project" value="UniProtKB-UniRule"/>
</dbReference>
<dbReference type="GO" id="GO:0005524">
    <property type="term" value="F:ATP binding"/>
    <property type="evidence" value="ECO:0007669"/>
    <property type="project" value="UniProtKB-UniRule"/>
</dbReference>
<dbReference type="CDD" id="cd00739">
    <property type="entry name" value="DHPS"/>
    <property type="match status" value="1"/>
</dbReference>
<accession>A0A642UHP5</accession>
<comment type="catalytic activity">
    <reaction evidence="1">
        <text>(7,8-dihydropterin-6-yl)methyl diphosphate + 4-aminobenzoate = 7,8-dihydropteroate + diphosphate</text>
        <dbReference type="Rhea" id="RHEA:19949"/>
        <dbReference type="ChEBI" id="CHEBI:17836"/>
        <dbReference type="ChEBI" id="CHEBI:17839"/>
        <dbReference type="ChEBI" id="CHEBI:33019"/>
        <dbReference type="ChEBI" id="CHEBI:72950"/>
        <dbReference type="EC" id="2.5.1.15"/>
    </reaction>
</comment>
<dbReference type="PANTHER" id="PTHR20941">
    <property type="entry name" value="FOLATE SYNTHESIS PROTEINS"/>
    <property type="match status" value="1"/>
</dbReference>
<dbReference type="InterPro" id="IPR006157">
    <property type="entry name" value="FolB_dom"/>
</dbReference>
<evidence type="ECO:0000256" key="2">
    <source>
        <dbReference type="ARBA" id="ARBA00000198"/>
    </source>
</evidence>
<dbReference type="Gene3D" id="3.30.70.560">
    <property type="entry name" value="7,8-Dihydro-6-hydroxymethylpterin-pyrophosphokinase HPPK"/>
    <property type="match status" value="1"/>
</dbReference>
<reference evidence="18 19" key="1">
    <citation type="submission" date="2019-07" db="EMBL/GenBank/DDBJ databases">
        <title>Genome assembly of two rare yeast pathogens: Diutina rugosa and Trichomonascus ciferrii.</title>
        <authorList>
            <person name="Mixao V."/>
            <person name="Saus E."/>
            <person name="Hansen A."/>
            <person name="Lass-Flor C."/>
            <person name="Gabaldon T."/>
        </authorList>
    </citation>
    <scope>NUCLEOTIDE SEQUENCE [LARGE SCALE GENOMIC DNA]</scope>
    <source>
        <strain evidence="18 19">CBS 613</strain>
    </source>
</reference>
<keyword evidence="10 16" id="KW-0547">Nucleotide-binding</keyword>